<gene>
    <name evidence="2" type="ORF">HPB48_006046</name>
</gene>
<evidence type="ECO:0000256" key="1">
    <source>
        <dbReference type="ARBA" id="ARBA00022737"/>
    </source>
</evidence>
<dbReference type="PANTHER" id="PTHR24111:SF0">
    <property type="entry name" value="LEUCINE-RICH REPEAT-CONTAINING PROTEIN"/>
    <property type="match status" value="1"/>
</dbReference>
<reference evidence="2 3" key="1">
    <citation type="journal article" date="2020" name="Cell">
        <title>Large-Scale Comparative Analyses of Tick Genomes Elucidate Their Genetic Diversity and Vector Capacities.</title>
        <authorList>
            <consortium name="Tick Genome and Microbiome Consortium (TIGMIC)"/>
            <person name="Jia N."/>
            <person name="Wang J."/>
            <person name="Shi W."/>
            <person name="Du L."/>
            <person name="Sun Y."/>
            <person name="Zhan W."/>
            <person name="Jiang J.F."/>
            <person name="Wang Q."/>
            <person name="Zhang B."/>
            <person name="Ji P."/>
            <person name="Bell-Sakyi L."/>
            <person name="Cui X.M."/>
            <person name="Yuan T.T."/>
            <person name="Jiang B.G."/>
            <person name="Yang W.F."/>
            <person name="Lam T.T."/>
            <person name="Chang Q.C."/>
            <person name="Ding S.J."/>
            <person name="Wang X.J."/>
            <person name="Zhu J.G."/>
            <person name="Ruan X.D."/>
            <person name="Zhao L."/>
            <person name="Wei J.T."/>
            <person name="Ye R.Z."/>
            <person name="Que T.C."/>
            <person name="Du C.H."/>
            <person name="Zhou Y.H."/>
            <person name="Cheng J.X."/>
            <person name="Dai P.F."/>
            <person name="Guo W.B."/>
            <person name="Han X.H."/>
            <person name="Huang E.J."/>
            <person name="Li L.F."/>
            <person name="Wei W."/>
            <person name="Gao Y.C."/>
            <person name="Liu J.Z."/>
            <person name="Shao H.Z."/>
            <person name="Wang X."/>
            <person name="Wang C.C."/>
            <person name="Yang T.C."/>
            <person name="Huo Q.B."/>
            <person name="Li W."/>
            <person name="Chen H.Y."/>
            <person name="Chen S.E."/>
            <person name="Zhou L.G."/>
            <person name="Ni X.B."/>
            <person name="Tian J.H."/>
            <person name="Sheng Y."/>
            <person name="Liu T."/>
            <person name="Pan Y.S."/>
            <person name="Xia L.Y."/>
            <person name="Li J."/>
            <person name="Zhao F."/>
            <person name="Cao W.C."/>
        </authorList>
    </citation>
    <scope>NUCLEOTIDE SEQUENCE [LARGE SCALE GENOMIC DNA]</scope>
    <source>
        <strain evidence="2">HaeL-2018</strain>
    </source>
</reference>
<dbReference type="EMBL" id="JABSTR010000002">
    <property type="protein sequence ID" value="KAH9364577.1"/>
    <property type="molecule type" value="Genomic_DNA"/>
</dbReference>
<keyword evidence="1" id="KW-0677">Repeat</keyword>
<proteinExistence type="predicted"/>
<accession>A0A9J6FQN7</accession>
<keyword evidence="3" id="KW-1185">Reference proteome</keyword>
<dbReference type="VEuPathDB" id="VectorBase:HLOH_048579"/>
<dbReference type="Proteomes" id="UP000821853">
    <property type="component" value="Chromosome 10"/>
</dbReference>
<organism evidence="2 3">
    <name type="scientific">Haemaphysalis longicornis</name>
    <name type="common">Bush tick</name>
    <dbReference type="NCBI Taxonomy" id="44386"/>
    <lineage>
        <taxon>Eukaryota</taxon>
        <taxon>Metazoa</taxon>
        <taxon>Ecdysozoa</taxon>
        <taxon>Arthropoda</taxon>
        <taxon>Chelicerata</taxon>
        <taxon>Arachnida</taxon>
        <taxon>Acari</taxon>
        <taxon>Parasitiformes</taxon>
        <taxon>Ixodida</taxon>
        <taxon>Ixodoidea</taxon>
        <taxon>Ixodidae</taxon>
        <taxon>Haemaphysalinae</taxon>
        <taxon>Haemaphysalis</taxon>
    </lineage>
</organism>
<sequence>MSEATGNDTGLQEAVVSEFCAKGFKDFAARLLRTTKGIPRQLRLVVWHIDFEGQDFCLGLSGVFRNLRVLDLRGGSQPSRNTSDDGGGLASCIADLLRDNTALQELSLWCDELGDAGCSVLAEALTTNDTLKKLHIVDETLTSKTVVAFAETLVVNSALEKVDIFEVDMSEGDVSFLFEEDKYANTFKRLYILWRTKFLPQLTRLLREDRHCSDVSVDVIESVDADVLQDFLDAVAESKTVRMLHFYPSGKTFDALDDGLVFVLNRTTTITNIQNLMHVEEDGKALVKVLDALKDNNTVTDFIMSVDILNPEICRSLSEVLATNRTLASVEICDYYGIRPEQLRVILQGLRGNYTVTDLMVAWDPDDVEGVAEMEELLERNRGLLNKAAQFVKGGGDVTDVEGADALKKVRSSSRLVEKLQEDTGKGKEAVLDDIASTVARLSC</sequence>
<evidence type="ECO:0000313" key="3">
    <source>
        <dbReference type="Proteomes" id="UP000821853"/>
    </source>
</evidence>
<dbReference type="PANTHER" id="PTHR24111">
    <property type="entry name" value="LEUCINE-RICH REPEAT-CONTAINING PROTEIN 34"/>
    <property type="match status" value="1"/>
</dbReference>
<dbReference type="SUPFAM" id="SSF52047">
    <property type="entry name" value="RNI-like"/>
    <property type="match status" value="1"/>
</dbReference>
<protein>
    <submittedName>
        <fullName evidence="2">Uncharacterized protein</fullName>
    </submittedName>
</protein>
<dbReference type="Gene3D" id="3.80.10.10">
    <property type="entry name" value="Ribonuclease Inhibitor"/>
    <property type="match status" value="2"/>
</dbReference>
<comment type="caution">
    <text evidence="2">The sequence shown here is derived from an EMBL/GenBank/DDBJ whole genome shotgun (WGS) entry which is preliminary data.</text>
</comment>
<name>A0A9J6FQN7_HAELO</name>
<dbReference type="SMART" id="SM00368">
    <property type="entry name" value="LRR_RI"/>
    <property type="match status" value="2"/>
</dbReference>
<dbReference type="InterPro" id="IPR032675">
    <property type="entry name" value="LRR_dom_sf"/>
</dbReference>
<evidence type="ECO:0000313" key="2">
    <source>
        <dbReference type="EMBL" id="KAH9364577.1"/>
    </source>
</evidence>
<dbReference type="AlphaFoldDB" id="A0A9J6FQN7"/>
<dbReference type="InterPro" id="IPR052201">
    <property type="entry name" value="LRR-containing_regulator"/>
</dbReference>
<dbReference type="OrthoDB" id="120976at2759"/>